<accession>A0ABP8LXT9</accession>
<evidence type="ECO:0000256" key="1">
    <source>
        <dbReference type="SAM" id="SignalP"/>
    </source>
</evidence>
<evidence type="ECO:0000313" key="3">
    <source>
        <dbReference type="Proteomes" id="UP001501508"/>
    </source>
</evidence>
<dbReference type="Proteomes" id="UP001501508">
    <property type="component" value="Unassembled WGS sequence"/>
</dbReference>
<reference evidence="3" key="1">
    <citation type="journal article" date="2019" name="Int. J. Syst. Evol. Microbiol.">
        <title>The Global Catalogue of Microorganisms (GCM) 10K type strain sequencing project: providing services to taxonomists for standard genome sequencing and annotation.</title>
        <authorList>
            <consortium name="The Broad Institute Genomics Platform"/>
            <consortium name="The Broad Institute Genome Sequencing Center for Infectious Disease"/>
            <person name="Wu L."/>
            <person name="Ma J."/>
        </authorList>
    </citation>
    <scope>NUCLEOTIDE SEQUENCE [LARGE SCALE GENOMIC DNA]</scope>
    <source>
        <strain evidence="3">JCM 31920</strain>
    </source>
</reference>
<keyword evidence="1" id="KW-0732">Signal</keyword>
<organism evidence="2 3">
    <name type="scientific">Ravibacter arvi</name>
    <dbReference type="NCBI Taxonomy" id="2051041"/>
    <lineage>
        <taxon>Bacteria</taxon>
        <taxon>Pseudomonadati</taxon>
        <taxon>Bacteroidota</taxon>
        <taxon>Cytophagia</taxon>
        <taxon>Cytophagales</taxon>
        <taxon>Spirosomataceae</taxon>
        <taxon>Ravibacter</taxon>
    </lineage>
</organism>
<comment type="caution">
    <text evidence="2">The sequence shown here is derived from an EMBL/GenBank/DDBJ whole genome shotgun (WGS) entry which is preliminary data.</text>
</comment>
<dbReference type="EMBL" id="BAABEY010000020">
    <property type="protein sequence ID" value="GAA4439173.1"/>
    <property type="molecule type" value="Genomic_DNA"/>
</dbReference>
<feature type="signal peptide" evidence="1">
    <location>
        <begin position="1"/>
        <end position="33"/>
    </location>
</feature>
<dbReference type="Gene3D" id="1.20.120.1490">
    <property type="match status" value="1"/>
</dbReference>
<dbReference type="Pfam" id="PF07813">
    <property type="entry name" value="LTXXQ"/>
    <property type="match status" value="1"/>
</dbReference>
<evidence type="ECO:0008006" key="4">
    <source>
        <dbReference type="Google" id="ProtNLM"/>
    </source>
</evidence>
<sequence>MMKLYNYFFKNRRGPRILLLIGLLCTGALSASAQRSEEEMRQIQDAKVSMISNRLKLTPEQSEKFWPMYREYSEKRRGLRRAQRKIINQRRDGGLTDKAALENLKEVQELKQREVDLEKQYQEKFLTVITPSQLTELESAEKSFNDMLLQRLDRKRE</sequence>
<protein>
    <recommendedName>
        <fullName evidence="4">LTXXQ motif family protein</fullName>
    </recommendedName>
</protein>
<name>A0ABP8LXT9_9BACT</name>
<evidence type="ECO:0000313" key="2">
    <source>
        <dbReference type="EMBL" id="GAA4439173.1"/>
    </source>
</evidence>
<feature type="chain" id="PRO_5045828234" description="LTXXQ motif family protein" evidence="1">
    <location>
        <begin position="34"/>
        <end position="157"/>
    </location>
</feature>
<dbReference type="RefSeq" id="WP_345028654.1">
    <property type="nucleotide sequence ID" value="NZ_BAABEY010000020.1"/>
</dbReference>
<keyword evidence="3" id="KW-1185">Reference proteome</keyword>
<proteinExistence type="predicted"/>
<dbReference type="InterPro" id="IPR012899">
    <property type="entry name" value="LTXXQ"/>
</dbReference>
<gene>
    <name evidence="2" type="ORF">GCM10023091_20990</name>
</gene>